<dbReference type="EMBL" id="WLZY01000007">
    <property type="protein sequence ID" value="NDL59212.1"/>
    <property type="molecule type" value="Genomic_DNA"/>
</dbReference>
<dbReference type="SUPFAM" id="SSF161098">
    <property type="entry name" value="MetI-like"/>
    <property type="match status" value="1"/>
</dbReference>
<feature type="transmembrane region" description="Helical" evidence="7">
    <location>
        <begin position="236"/>
        <end position="253"/>
    </location>
</feature>
<name>A0A7K3M8C2_9ACTN</name>
<evidence type="ECO:0000256" key="2">
    <source>
        <dbReference type="ARBA" id="ARBA00022448"/>
    </source>
</evidence>
<dbReference type="Proteomes" id="UP000460435">
    <property type="component" value="Unassembled WGS sequence"/>
</dbReference>
<proteinExistence type="inferred from homology"/>
<feature type="transmembrane region" description="Helical" evidence="7">
    <location>
        <begin position="196"/>
        <end position="215"/>
    </location>
</feature>
<organism evidence="9 10">
    <name type="scientific">Phytoactinopolyspora mesophila</name>
    <dbReference type="NCBI Taxonomy" id="2650750"/>
    <lineage>
        <taxon>Bacteria</taxon>
        <taxon>Bacillati</taxon>
        <taxon>Actinomycetota</taxon>
        <taxon>Actinomycetes</taxon>
        <taxon>Jiangellales</taxon>
        <taxon>Jiangellaceae</taxon>
        <taxon>Phytoactinopolyspora</taxon>
    </lineage>
</organism>
<feature type="transmembrane region" description="Helical" evidence="7">
    <location>
        <begin position="289"/>
        <end position="308"/>
    </location>
</feature>
<dbReference type="InterPro" id="IPR051393">
    <property type="entry name" value="ABC_transporter_permease"/>
</dbReference>
<dbReference type="InterPro" id="IPR000515">
    <property type="entry name" value="MetI-like"/>
</dbReference>
<keyword evidence="10" id="KW-1185">Reference proteome</keyword>
<accession>A0A7K3M8C2</accession>
<dbReference type="PANTHER" id="PTHR30193:SF41">
    <property type="entry name" value="DIACETYLCHITOBIOSE UPTAKE SYSTEM PERMEASE PROTEIN NGCF"/>
    <property type="match status" value="1"/>
</dbReference>
<sequence>MTTNRTQASAVQADADVGTGRTVGKPGRRPSKLRPFSGVWYVMPSLVVIAVVIVTPILLSAYYSLTDYSLLRSPSWVGPDNYRTLLSDGAFRQAMWQTLVYTFISVPLQTVLALVIAAMVARRTRHRFGAFVRSALFIPVIASMVIVGSVWRYLLATDHGLVNTVLGVAGIDNVNWLGQPVTALVVVSLVTVWKNIGYFLVIYYAGMLAIPNEIYEASSIDGAGGIRQFWSITIPSLRPVTLLVVILGTIWSFQVFDLVYTMTAGGPGGGTVTLVMAIYGAAFQNMQMGYASAMAMVLFVIVFLVSFAQRVLLNRK</sequence>
<dbReference type="PROSITE" id="PS50928">
    <property type="entry name" value="ABC_TM1"/>
    <property type="match status" value="1"/>
</dbReference>
<evidence type="ECO:0000313" key="9">
    <source>
        <dbReference type="EMBL" id="NDL59212.1"/>
    </source>
</evidence>
<dbReference type="GO" id="GO:0005886">
    <property type="term" value="C:plasma membrane"/>
    <property type="evidence" value="ECO:0007669"/>
    <property type="project" value="UniProtKB-SubCell"/>
</dbReference>
<gene>
    <name evidence="9" type="ORF">F7O44_19260</name>
</gene>
<comment type="similarity">
    <text evidence="7">Belongs to the binding-protein-dependent transport system permease family.</text>
</comment>
<reference evidence="9 10" key="1">
    <citation type="submission" date="2019-11" db="EMBL/GenBank/DDBJ databases">
        <authorList>
            <person name="Li X.-J."/>
            <person name="Feng X.-M."/>
        </authorList>
    </citation>
    <scope>NUCLEOTIDE SEQUENCE [LARGE SCALE GENOMIC DNA]</scope>
    <source>
        <strain evidence="9 10">XMNu-373</strain>
    </source>
</reference>
<comment type="subcellular location">
    <subcellularLocation>
        <location evidence="1 7">Cell membrane</location>
        <topology evidence="1 7">Multi-pass membrane protein</topology>
    </subcellularLocation>
</comment>
<keyword evidence="5 7" id="KW-1133">Transmembrane helix</keyword>
<dbReference type="PANTHER" id="PTHR30193">
    <property type="entry name" value="ABC TRANSPORTER PERMEASE PROTEIN"/>
    <property type="match status" value="1"/>
</dbReference>
<dbReference type="AlphaFoldDB" id="A0A7K3M8C2"/>
<comment type="caution">
    <text evidence="9">The sequence shown here is derived from an EMBL/GenBank/DDBJ whole genome shotgun (WGS) entry which is preliminary data.</text>
</comment>
<protein>
    <submittedName>
        <fullName evidence="9">ABC transporter permease subunit</fullName>
    </submittedName>
</protein>
<evidence type="ECO:0000256" key="6">
    <source>
        <dbReference type="ARBA" id="ARBA00023136"/>
    </source>
</evidence>
<evidence type="ECO:0000313" key="10">
    <source>
        <dbReference type="Proteomes" id="UP000460435"/>
    </source>
</evidence>
<keyword evidence="4 7" id="KW-0812">Transmembrane</keyword>
<dbReference type="Gene3D" id="1.10.3720.10">
    <property type="entry name" value="MetI-like"/>
    <property type="match status" value="1"/>
</dbReference>
<evidence type="ECO:0000256" key="1">
    <source>
        <dbReference type="ARBA" id="ARBA00004651"/>
    </source>
</evidence>
<evidence type="ECO:0000259" key="8">
    <source>
        <dbReference type="PROSITE" id="PS50928"/>
    </source>
</evidence>
<feature type="transmembrane region" description="Helical" evidence="7">
    <location>
        <begin position="99"/>
        <end position="120"/>
    </location>
</feature>
<evidence type="ECO:0000256" key="7">
    <source>
        <dbReference type="RuleBase" id="RU363032"/>
    </source>
</evidence>
<dbReference type="InterPro" id="IPR035906">
    <property type="entry name" value="MetI-like_sf"/>
</dbReference>
<dbReference type="GO" id="GO:0055085">
    <property type="term" value="P:transmembrane transport"/>
    <property type="evidence" value="ECO:0007669"/>
    <property type="project" value="InterPro"/>
</dbReference>
<feature type="transmembrane region" description="Helical" evidence="7">
    <location>
        <begin position="38"/>
        <end position="63"/>
    </location>
</feature>
<feature type="transmembrane region" description="Helical" evidence="7">
    <location>
        <begin position="259"/>
        <end position="282"/>
    </location>
</feature>
<dbReference type="CDD" id="cd06261">
    <property type="entry name" value="TM_PBP2"/>
    <property type="match status" value="1"/>
</dbReference>
<feature type="domain" description="ABC transmembrane type-1" evidence="8">
    <location>
        <begin position="95"/>
        <end position="309"/>
    </location>
</feature>
<dbReference type="Pfam" id="PF00528">
    <property type="entry name" value="BPD_transp_1"/>
    <property type="match status" value="1"/>
</dbReference>
<evidence type="ECO:0000256" key="5">
    <source>
        <dbReference type="ARBA" id="ARBA00022989"/>
    </source>
</evidence>
<keyword evidence="6 7" id="KW-0472">Membrane</keyword>
<evidence type="ECO:0000256" key="4">
    <source>
        <dbReference type="ARBA" id="ARBA00022692"/>
    </source>
</evidence>
<keyword evidence="2 7" id="KW-0813">Transport</keyword>
<evidence type="ECO:0000256" key="3">
    <source>
        <dbReference type="ARBA" id="ARBA00022475"/>
    </source>
</evidence>
<dbReference type="RefSeq" id="WP_162451927.1">
    <property type="nucleotide sequence ID" value="NZ_WLZY01000007.1"/>
</dbReference>
<feature type="transmembrane region" description="Helical" evidence="7">
    <location>
        <begin position="132"/>
        <end position="154"/>
    </location>
</feature>
<keyword evidence="3" id="KW-1003">Cell membrane</keyword>